<dbReference type="InParanoid" id="A0A0H2RRB8"/>
<evidence type="ECO:0000313" key="3">
    <source>
        <dbReference type="EMBL" id="KLO14152.1"/>
    </source>
</evidence>
<accession>A0A0H2RRB8</accession>
<organism evidence="3 4">
    <name type="scientific">Schizopora paradoxa</name>
    <dbReference type="NCBI Taxonomy" id="27342"/>
    <lineage>
        <taxon>Eukaryota</taxon>
        <taxon>Fungi</taxon>
        <taxon>Dikarya</taxon>
        <taxon>Basidiomycota</taxon>
        <taxon>Agaricomycotina</taxon>
        <taxon>Agaricomycetes</taxon>
        <taxon>Hymenochaetales</taxon>
        <taxon>Schizoporaceae</taxon>
        <taxon>Schizopora</taxon>
    </lineage>
</organism>
<dbReference type="Pfam" id="PF02458">
    <property type="entry name" value="Transferase"/>
    <property type="match status" value="1"/>
</dbReference>
<protein>
    <recommendedName>
        <fullName evidence="5">Transferase-domain-containing protein</fullName>
    </recommendedName>
</protein>
<evidence type="ECO:0008006" key="5">
    <source>
        <dbReference type="Google" id="ProtNLM"/>
    </source>
</evidence>
<keyword evidence="2" id="KW-0012">Acyltransferase</keyword>
<sequence length="493" mass="54629">MSTPSSESVSIDGCRTIRCTTEASWKDLKSPIRLGPLDQLVDATIPVAVVFAYSQTQSKPKEELIPLDRLEKCMSALLDHYPHLSGRLQINEIDGTPEIARIGTGVHLFAATCSERLDAFQTTSGHGRIMSLPGAGNALLAPFDPTLEGVCHDPVFAIQHTRFACGSVALGVRTLHKVCDADGFFQLVRDLAELYRSGSSSLSNPPHYRSYLSELTVDNVTAEEKEAVLAYQPPLFYVESSSSTSMWAPTDPSPIPQPPTIGRFVRLSSKELSAIKAAATNPDRPDSWVSTFEALSAHIYHHIHRARLRLREIEPKHGELSPTDFLTPLNVRTRLGLPPKYFPNALMISYGNIPSDVLESGPLWKVAEFLHDLTRNPSGLASQEDIVRALKWIALQPEKRRIRQGFRYGTGSFMISQWNKFDMYEGTVFDVAPTLVSPPFTPISLIDGLLYFLPTEDRSANADLGAIDVVLPLSEPVWDVLDSDSEFRRFRDA</sequence>
<dbReference type="Proteomes" id="UP000053477">
    <property type="component" value="Unassembled WGS sequence"/>
</dbReference>
<dbReference type="Gene3D" id="3.30.559.10">
    <property type="entry name" value="Chloramphenicol acetyltransferase-like domain"/>
    <property type="match status" value="2"/>
</dbReference>
<dbReference type="STRING" id="27342.A0A0H2RRB8"/>
<dbReference type="PANTHER" id="PTHR31642">
    <property type="entry name" value="TRICHOTHECENE 3-O-ACETYLTRANSFERASE"/>
    <property type="match status" value="1"/>
</dbReference>
<dbReference type="OrthoDB" id="1862401at2759"/>
<dbReference type="InterPro" id="IPR023213">
    <property type="entry name" value="CAT-like_dom_sf"/>
</dbReference>
<dbReference type="InterPro" id="IPR050317">
    <property type="entry name" value="Plant_Fungal_Acyltransferase"/>
</dbReference>
<gene>
    <name evidence="3" type="ORF">SCHPADRAFT_928093</name>
</gene>
<evidence type="ECO:0000256" key="2">
    <source>
        <dbReference type="ARBA" id="ARBA00023315"/>
    </source>
</evidence>
<dbReference type="AlphaFoldDB" id="A0A0H2RRB8"/>
<dbReference type="SUPFAM" id="SSF52777">
    <property type="entry name" value="CoA-dependent acyltransferases"/>
    <property type="match status" value="1"/>
</dbReference>
<proteinExistence type="predicted"/>
<keyword evidence="4" id="KW-1185">Reference proteome</keyword>
<keyword evidence="1" id="KW-0808">Transferase</keyword>
<name>A0A0H2RRB8_9AGAM</name>
<evidence type="ECO:0000313" key="4">
    <source>
        <dbReference type="Proteomes" id="UP000053477"/>
    </source>
</evidence>
<evidence type="ECO:0000256" key="1">
    <source>
        <dbReference type="ARBA" id="ARBA00022679"/>
    </source>
</evidence>
<dbReference type="EMBL" id="KQ085948">
    <property type="protein sequence ID" value="KLO14152.1"/>
    <property type="molecule type" value="Genomic_DNA"/>
</dbReference>
<reference evidence="3 4" key="1">
    <citation type="submission" date="2015-04" db="EMBL/GenBank/DDBJ databases">
        <title>Complete genome sequence of Schizopora paradoxa KUC8140, a cosmopolitan wood degrader in East Asia.</title>
        <authorList>
            <consortium name="DOE Joint Genome Institute"/>
            <person name="Min B."/>
            <person name="Park H."/>
            <person name="Jang Y."/>
            <person name="Kim J.-J."/>
            <person name="Kim K.H."/>
            <person name="Pangilinan J."/>
            <person name="Lipzen A."/>
            <person name="Riley R."/>
            <person name="Grigoriev I.V."/>
            <person name="Spatafora J.W."/>
            <person name="Choi I.-G."/>
        </authorList>
    </citation>
    <scope>NUCLEOTIDE SEQUENCE [LARGE SCALE GENOMIC DNA]</scope>
    <source>
        <strain evidence="3 4">KUC8140</strain>
    </source>
</reference>
<dbReference type="GO" id="GO:0016747">
    <property type="term" value="F:acyltransferase activity, transferring groups other than amino-acyl groups"/>
    <property type="evidence" value="ECO:0007669"/>
    <property type="project" value="TreeGrafter"/>
</dbReference>
<dbReference type="PANTHER" id="PTHR31642:SF11">
    <property type="entry name" value="SHIKIMATE O-HYDROXYCINNAMOYLTRANSFERASE"/>
    <property type="match status" value="1"/>
</dbReference>